<accession>A0A4C1YZ59</accession>
<gene>
    <name evidence="1" type="ORF">EVAR_39410_1</name>
</gene>
<dbReference type="Proteomes" id="UP000299102">
    <property type="component" value="Unassembled WGS sequence"/>
</dbReference>
<organism evidence="1 2">
    <name type="scientific">Eumeta variegata</name>
    <name type="common">Bagworm moth</name>
    <name type="synonym">Eumeta japonica</name>
    <dbReference type="NCBI Taxonomy" id="151549"/>
    <lineage>
        <taxon>Eukaryota</taxon>
        <taxon>Metazoa</taxon>
        <taxon>Ecdysozoa</taxon>
        <taxon>Arthropoda</taxon>
        <taxon>Hexapoda</taxon>
        <taxon>Insecta</taxon>
        <taxon>Pterygota</taxon>
        <taxon>Neoptera</taxon>
        <taxon>Endopterygota</taxon>
        <taxon>Lepidoptera</taxon>
        <taxon>Glossata</taxon>
        <taxon>Ditrysia</taxon>
        <taxon>Tineoidea</taxon>
        <taxon>Psychidae</taxon>
        <taxon>Oiketicinae</taxon>
        <taxon>Eumeta</taxon>
    </lineage>
</organism>
<protein>
    <submittedName>
        <fullName evidence="1">Uncharacterized protein</fullName>
    </submittedName>
</protein>
<proteinExistence type="predicted"/>
<dbReference type="EMBL" id="BGZK01001467">
    <property type="protein sequence ID" value="GBP80540.1"/>
    <property type="molecule type" value="Genomic_DNA"/>
</dbReference>
<evidence type="ECO:0000313" key="2">
    <source>
        <dbReference type="Proteomes" id="UP000299102"/>
    </source>
</evidence>
<comment type="caution">
    <text evidence="1">The sequence shown here is derived from an EMBL/GenBank/DDBJ whole genome shotgun (WGS) entry which is preliminary data.</text>
</comment>
<sequence>MCKRSALVWPSSAFDGPLPRTYYAADDETPDRTAWERYSIVNLPCFGSCCIDWTDHLDEWNEKYRGSVSLTRAALTAAIGYMDRLTDGGRRRVR</sequence>
<keyword evidence="2" id="KW-1185">Reference proteome</keyword>
<name>A0A4C1YZ59_EUMVA</name>
<dbReference type="AlphaFoldDB" id="A0A4C1YZ59"/>
<reference evidence="1 2" key="1">
    <citation type="journal article" date="2019" name="Commun. Biol.">
        <title>The bagworm genome reveals a unique fibroin gene that provides high tensile strength.</title>
        <authorList>
            <person name="Kono N."/>
            <person name="Nakamura H."/>
            <person name="Ohtoshi R."/>
            <person name="Tomita M."/>
            <person name="Numata K."/>
            <person name="Arakawa K."/>
        </authorList>
    </citation>
    <scope>NUCLEOTIDE SEQUENCE [LARGE SCALE GENOMIC DNA]</scope>
</reference>
<evidence type="ECO:0000313" key="1">
    <source>
        <dbReference type="EMBL" id="GBP80540.1"/>
    </source>
</evidence>